<name>A0A075GNA3_9EURY</name>
<accession>A0A075GNA3</accession>
<dbReference type="EMBL" id="KF900737">
    <property type="protein sequence ID" value="AIF05354.1"/>
    <property type="molecule type" value="Genomic_DNA"/>
</dbReference>
<organism evidence="3">
    <name type="scientific">uncultured marine group II/III euryarchaeote KM3_182_B06</name>
    <dbReference type="NCBI Taxonomy" id="1457946"/>
    <lineage>
        <taxon>Archaea</taxon>
        <taxon>Methanobacteriati</taxon>
        <taxon>Methanobacteriota</taxon>
        <taxon>environmental samples</taxon>
    </lineage>
</organism>
<dbReference type="PANTHER" id="PTHR31661">
    <property type="entry name" value="SIMILAR TO CDNA SEQUENCE BC052040"/>
    <property type="match status" value="1"/>
</dbReference>
<reference evidence="3" key="1">
    <citation type="journal article" date="2014" name="Genome Biol. Evol.">
        <title>Pangenome evidence for extensive interdomain horizontal transfer affecting lineage core and shell genes in uncultured planktonic thaumarchaeota and euryarchaeota.</title>
        <authorList>
            <person name="Deschamps P."/>
            <person name="Zivanovic Y."/>
            <person name="Moreira D."/>
            <person name="Rodriguez-Valera F."/>
            <person name="Lopez-Garcia P."/>
        </authorList>
    </citation>
    <scope>NUCLEOTIDE SEQUENCE</scope>
</reference>
<dbReference type="Pfam" id="PF14811">
    <property type="entry name" value="TPD"/>
    <property type="match status" value="1"/>
</dbReference>
<evidence type="ECO:0000256" key="2">
    <source>
        <dbReference type="ARBA" id="ARBA00022490"/>
    </source>
</evidence>
<evidence type="ECO:0008006" key="4">
    <source>
        <dbReference type="Google" id="ProtNLM"/>
    </source>
</evidence>
<comment type="subcellular location">
    <subcellularLocation>
        <location evidence="1">Cytoplasm</location>
    </subcellularLocation>
</comment>
<keyword evidence="2" id="KW-0963">Cytoplasm</keyword>
<evidence type="ECO:0000256" key="1">
    <source>
        <dbReference type="ARBA" id="ARBA00004496"/>
    </source>
</evidence>
<dbReference type="GO" id="GO:0005737">
    <property type="term" value="C:cytoplasm"/>
    <property type="evidence" value="ECO:0007669"/>
    <property type="project" value="UniProtKB-SubCell"/>
</dbReference>
<dbReference type="PANTHER" id="PTHR31661:SF1">
    <property type="entry name" value="CDAN1-INTERACTING NUCLEASE 1"/>
    <property type="match status" value="1"/>
</dbReference>
<evidence type="ECO:0000313" key="3">
    <source>
        <dbReference type="EMBL" id="AIF05354.1"/>
    </source>
</evidence>
<dbReference type="InterPro" id="IPR029404">
    <property type="entry name" value="CDIN1"/>
</dbReference>
<sequence length="317" mass="36367">MKRARERFNVKPLPMGIPPDMAPAPTSIEMKWKVNPVPLAAEREASELIVKPGEFGFLPDERVDEIAKDINHLDISLEQALSLRAALNQEKAVFSHGRLQRRAREMLRRYEGGETVLALSKRFDFPPVNLFRAILSARNWSKTRIKETLRNPTKKLNERDYAEFRAAESADRVTHVNQAETHHAADIFEVLLCEHFDKSSVRFRTQGDLMTEQVATEGRPIRTPDLLMLDNIEINGVPVAWIDAKHYYGANLSFPRKKTQKQVNRYVEEWGYGAIVFRHGFCDGLRLKGALLLDANELDLSKLIEHNKKMNQERNGD</sequence>
<proteinExistence type="predicted"/>
<protein>
    <recommendedName>
        <fullName evidence="4">TPD domain-containing protein</fullName>
    </recommendedName>
</protein>
<dbReference type="AlphaFoldDB" id="A0A075GNA3"/>